<feature type="compositionally biased region" description="Basic and acidic residues" evidence="1">
    <location>
        <begin position="1430"/>
        <end position="1454"/>
    </location>
</feature>
<feature type="domain" description="Bridge-like lipid transfer protein family member 1 middle region" evidence="2">
    <location>
        <begin position="1"/>
        <end position="567"/>
    </location>
</feature>
<evidence type="ECO:0000313" key="5">
    <source>
        <dbReference type="Proteomes" id="UP000829720"/>
    </source>
</evidence>
<feature type="domain" description="Bridge-like lipid transfer protein family member 1 C-terminal" evidence="3">
    <location>
        <begin position="574"/>
        <end position="847"/>
    </location>
</feature>
<feature type="region of interest" description="Disordered" evidence="1">
    <location>
        <begin position="243"/>
        <end position="262"/>
    </location>
</feature>
<feature type="region of interest" description="Disordered" evidence="1">
    <location>
        <begin position="1425"/>
        <end position="1462"/>
    </location>
</feature>
<gene>
    <name evidence="4" type="ORF">AGOR_G00189020</name>
</gene>
<dbReference type="PANTHER" id="PTHR31640:SF1">
    <property type="entry name" value="BRIDGE-LIKE LIPID TRANSFER PROTEIN FAMILY MEMBER 1"/>
    <property type="match status" value="1"/>
</dbReference>
<name>A0A8T3CQE3_9TELE</name>
<feature type="compositionally biased region" description="Polar residues" evidence="1">
    <location>
        <begin position="1746"/>
        <end position="1758"/>
    </location>
</feature>
<feature type="region of interest" description="Disordered" evidence="1">
    <location>
        <begin position="1699"/>
        <end position="1718"/>
    </location>
</feature>
<dbReference type="PANTHER" id="PTHR31640">
    <property type="entry name" value="TRANSMEMBRANE PROTEIN KIAA1109"/>
    <property type="match status" value="1"/>
</dbReference>
<keyword evidence="5" id="KW-1185">Reference proteome</keyword>
<organism evidence="4 5">
    <name type="scientific">Albula goreensis</name>
    <dbReference type="NCBI Taxonomy" id="1534307"/>
    <lineage>
        <taxon>Eukaryota</taxon>
        <taxon>Metazoa</taxon>
        <taxon>Chordata</taxon>
        <taxon>Craniata</taxon>
        <taxon>Vertebrata</taxon>
        <taxon>Euteleostomi</taxon>
        <taxon>Actinopterygii</taxon>
        <taxon>Neopterygii</taxon>
        <taxon>Teleostei</taxon>
        <taxon>Albuliformes</taxon>
        <taxon>Albulidae</taxon>
        <taxon>Albula</taxon>
    </lineage>
</organism>
<reference evidence="4" key="1">
    <citation type="submission" date="2021-01" db="EMBL/GenBank/DDBJ databases">
        <authorList>
            <person name="Zahm M."/>
            <person name="Roques C."/>
            <person name="Cabau C."/>
            <person name="Klopp C."/>
            <person name="Donnadieu C."/>
            <person name="Jouanno E."/>
            <person name="Lampietro C."/>
            <person name="Louis A."/>
            <person name="Herpin A."/>
            <person name="Echchiki A."/>
            <person name="Berthelot C."/>
            <person name="Parey E."/>
            <person name="Roest-Crollius H."/>
            <person name="Braasch I."/>
            <person name="Postlethwait J."/>
            <person name="Bobe J."/>
            <person name="Montfort J."/>
            <person name="Bouchez O."/>
            <person name="Begum T."/>
            <person name="Mejri S."/>
            <person name="Adams A."/>
            <person name="Chen W.-J."/>
            <person name="Guiguen Y."/>
        </authorList>
    </citation>
    <scope>NUCLEOTIDE SEQUENCE</scope>
    <source>
        <tissue evidence="4">Blood</tissue>
    </source>
</reference>
<sequence>MIETFSLNAVVMEKSMSTPQNSTSALSFHDLNRRHYNTFHCDFTISCQSISQHVDMALVRLIHQFSTMIDDIKATQTDIKLSRYTAGSASPTPTFKARGHRDFRSSDFSRSSRGSLNGANRVGNQKGKRGVGVVGLGLDTLVRKEPRGRTSLGRSERRTSKVSRKGSRDVADHMAIQMDDSDSITVSEQSEPSAECWQNMYKLLNFYSLISDPTGILEKSSPENCLTEGGRSPSDPTCRVVFENEQDPSSPSKPTRRRSLVSSEPQHVTLIVFGVGMVNRTHLEADIGGLTMEAELKKIHGSFTLKEKMKDILHQKMTETCASAHIGGVNIVLLEGITPNIQLEDFPTSPTSTAKQEFLTVVKCNIAKSQALYSAQRGLKTNNAAVFKVGAIIINIPQHPATLHSMMVRSSHQLSKQISDLIRQPSTAPPPNREDTATPQASDKTSSSVNQTPVEANEFPQLPEGLEKKPIVLKFSAMMDGITIGAALLPSLKAEYKMGRMRSHGMTGAQTCFTFELPNHKLRFQSKVSPVDTSTMQPSASLNLPPITMSGEYIMEDHDSHSDQGWAPDDFPTKQGNYLQGNYLRCVAEIGSFEHNLTTDLLNHLVFLQKVFMKEVNEVIQKVSGGEQPIPLWNEHDISTDGDKPKILLYSLNLMFKGIQMTATTPSMRAVRFETGLIELELSNRIQCKAQPGSSSYLKLFGKCQVDLHLALGQIVKHQVYEEAGSDFHQVAYFRTRIGLRNALQEEISGSSDKEAVLITLNRPIVFAQPVAFDRAVLFWLNYKAAYDNWNEQRMALNKDIHMATKEVVDKLPGIQQTSVQAFSTLFLQLTVNDLGICLPITGTSQKGQFPVMERNSIPSCEPWAGTSVGQKKCARKANHSIDFDTGSALVLTIESTLITACSSESLVSKGHFKNFCLRFAEGFEMTWDDWKPEVRGDLVMNACVVPDGTYEVCSRTTGQPSAESSSAGTWTLNVLWKMCGIDVHMDPNIGKRLNALGNTLTSLTGEEDVDDIADLNSVNMADLSDEDDTDTMSPTIHVPLEGDSSPRLTFKKRLVNHLLGLHSKPPRSPCSPCPPFSPLAEYLNVFSAPDRNLTKGELSRHSRPFSWGCEPLDHRRQGSVGSQAVDARGRKFSKRLVDIRELNEQAKVIDDLKKLGASEGTINQEIQRYQQLESVAVNDIRRDVRKKLRRSSMRAASLKDKWGLGYKPSYNRSKSISAAGRPPLKRLERASSRIGDVDDLPDIRVDASSPGPRVTFNIQDTINNLVLDMSNDPVSPGEMCFKFPEETEMELLSVSVDEPSHHFPSVSEGACSVFSSPATPAVFSPSLPFQPEDGRRDDSSLSSSDDSEKEEEFDRERPPYYYRRPMQTSRKKSSGFAAVSQLFSERWPGTPASRSMVSSTTERNIDFELDVRVEIDSGKCVLHPTTQQAEHDDISLRRSCDRSQRSLDQESPPKKKKLQPSCASTAHLLAGKKVPSSLQTKSSDSETTVFYIPGVDVKLHYNSKTLKTESPNASRGSSLPRTLSKESKLYGMKDSSTPNPPNPAQTRTNSLLPPPPPPIPSAKGKGSGGVKTAKLYAWVALQTLPEEMVISPCLLDFLEKALETIPITPVERNYTTINSQDEDMGQFDPVDQLEESTTSLVSSSTSAYSSFPVDVVVYVRVQPSQIRFSCLPMSRVECMLKLPSLDLVFSSNRGDLETPTAPSHLGEGLHQSSSASPLAHTVLKASTSKGPSPGLGSPLGRSRHSSSQSDLTGPPANSSGLSFTACMSDFSLYVFHPYGAGKQKSAVTGLPPGSGPLGAMDEEPPSVTGRKDSSALTWSL</sequence>
<comment type="caution">
    <text evidence="4">The sequence shown here is derived from an EMBL/GenBank/DDBJ whole genome shotgun (WGS) entry which is preliminary data.</text>
</comment>
<evidence type="ECO:0000259" key="3">
    <source>
        <dbReference type="Pfam" id="PF25040"/>
    </source>
</evidence>
<feature type="region of interest" description="Disordered" evidence="1">
    <location>
        <begin position="1784"/>
        <end position="1821"/>
    </location>
</feature>
<dbReference type="GO" id="GO:0098793">
    <property type="term" value="C:presynapse"/>
    <property type="evidence" value="ECO:0007669"/>
    <property type="project" value="GOC"/>
</dbReference>
<dbReference type="EMBL" id="JAERUA010000018">
    <property type="protein sequence ID" value="KAI1887313.1"/>
    <property type="molecule type" value="Genomic_DNA"/>
</dbReference>
<feature type="domain" description="Bridge-like lipid transfer protein family member 1 C-terminal" evidence="3">
    <location>
        <begin position="875"/>
        <end position="1039"/>
    </location>
</feature>
<dbReference type="InterPro" id="IPR033616">
    <property type="entry name" value="BLTP1"/>
</dbReference>
<feature type="compositionally biased region" description="Low complexity" evidence="1">
    <location>
        <begin position="108"/>
        <end position="125"/>
    </location>
</feature>
<evidence type="ECO:0000259" key="2">
    <source>
        <dbReference type="Pfam" id="PF25039"/>
    </source>
</evidence>
<dbReference type="OrthoDB" id="10051416at2759"/>
<dbReference type="Pfam" id="PF25039">
    <property type="entry name" value="BLTP1_M"/>
    <property type="match status" value="1"/>
</dbReference>
<proteinExistence type="predicted"/>
<feature type="domain" description="Bridge-like lipid transfer protein family member 1 C-terminal" evidence="3">
    <location>
        <begin position="1111"/>
        <end position="1816"/>
    </location>
</feature>
<evidence type="ECO:0000313" key="4">
    <source>
        <dbReference type="EMBL" id="KAI1887313.1"/>
    </source>
</evidence>
<feature type="region of interest" description="Disordered" evidence="1">
    <location>
        <begin position="423"/>
        <end position="462"/>
    </location>
</feature>
<evidence type="ECO:0000256" key="1">
    <source>
        <dbReference type="SAM" id="MobiDB-lite"/>
    </source>
</evidence>
<dbReference type="GO" id="GO:0048488">
    <property type="term" value="P:synaptic vesicle endocytosis"/>
    <property type="evidence" value="ECO:0007669"/>
    <property type="project" value="TreeGrafter"/>
</dbReference>
<feature type="region of interest" description="Disordered" evidence="1">
    <location>
        <begin position="85"/>
        <end position="131"/>
    </location>
</feature>
<feature type="region of interest" description="Disordered" evidence="1">
    <location>
        <begin position="1725"/>
        <end position="1758"/>
    </location>
</feature>
<dbReference type="InterPro" id="IPR056741">
    <property type="entry name" value="BLTP1_M"/>
</dbReference>
<dbReference type="Pfam" id="PF25040">
    <property type="entry name" value="BLTP1_C"/>
    <property type="match status" value="3"/>
</dbReference>
<feature type="region of interest" description="Disordered" evidence="1">
    <location>
        <begin position="1531"/>
        <end position="1569"/>
    </location>
</feature>
<feature type="compositionally biased region" description="Polar residues" evidence="1">
    <location>
        <begin position="437"/>
        <end position="454"/>
    </location>
</feature>
<protein>
    <recommendedName>
        <fullName evidence="6">KIAA1109</fullName>
    </recommendedName>
</protein>
<feature type="compositionally biased region" description="Low complexity" evidence="1">
    <location>
        <begin position="1731"/>
        <end position="1741"/>
    </location>
</feature>
<feature type="compositionally biased region" description="Basic and acidic residues" evidence="1">
    <location>
        <begin position="144"/>
        <end position="159"/>
    </location>
</feature>
<evidence type="ECO:0008006" key="6">
    <source>
        <dbReference type="Google" id="ProtNLM"/>
    </source>
</evidence>
<dbReference type="InterPro" id="IPR056742">
    <property type="entry name" value="BLTP1_C"/>
</dbReference>
<accession>A0A8T3CQE3</accession>
<feature type="region of interest" description="Disordered" evidence="1">
    <location>
        <begin position="1325"/>
        <end position="1369"/>
    </location>
</feature>
<feature type="region of interest" description="Disordered" evidence="1">
    <location>
        <begin position="144"/>
        <end position="190"/>
    </location>
</feature>
<dbReference type="Proteomes" id="UP000829720">
    <property type="component" value="Unassembled WGS sequence"/>
</dbReference>